<dbReference type="EMBL" id="JH660645">
    <property type="protein sequence ID" value="EIM26764.1"/>
    <property type="molecule type" value="Genomic_DNA"/>
</dbReference>
<sequence>MTSRWRANRMTDRRPSDRLVVAETLIAEAQAARVKAHVQAMLFQLKARRQIQTKQAA</sequence>
<organism evidence="1 2">
    <name type="scientific">Microvirga lotononidis</name>
    <dbReference type="NCBI Taxonomy" id="864069"/>
    <lineage>
        <taxon>Bacteria</taxon>
        <taxon>Pseudomonadati</taxon>
        <taxon>Pseudomonadota</taxon>
        <taxon>Alphaproteobacteria</taxon>
        <taxon>Hyphomicrobiales</taxon>
        <taxon>Methylobacteriaceae</taxon>
        <taxon>Microvirga</taxon>
    </lineage>
</organism>
<proteinExistence type="predicted"/>
<dbReference type="Proteomes" id="UP000003947">
    <property type="component" value="Unassembled WGS sequence"/>
</dbReference>
<protein>
    <submittedName>
        <fullName evidence="1">Uncharacterized protein</fullName>
    </submittedName>
</protein>
<dbReference type="AlphaFoldDB" id="I4YS22"/>
<keyword evidence="2" id="KW-1185">Reference proteome</keyword>
<reference evidence="1 2" key="1">
    <citation type="submission" date="2012-02" db="EMBL/GenBank/DDBJ databases">
        <title>Improved High-Quality Draft sequence of Microvirga sp. WSM3557.</title>
        <authorList>
            <consortium name="US DOE Joint Genome Institute"/>
            <person name="Lucas S."/>
            <person name="Han J."/>
            <person name="Lapidus A."/>
            <person name="Cheng J.-F."/>
            <person name="Goodwin L."/>
            <person name="Pitluck S."/>
            <person name="Peters L."/>
            <person name="Zhang X."/>
            <person name="Detter J.C."/>
            <person name="Han C."/>
            <person name="Tapia R."/>
            <person name="Land M."/>
            <person name="Hauser L."/>
            <person name="Kyrpides N."/>
            <person name="Ivanova N."/>
            <person name="Pagani I."/>
            <person name="Brau L."/>
            <person name="Yates R."/>
            <person name="O'Hara G."/>
            <person name="Rui T."/>
            <person name="Howieson J."/>
            <person name="Reeve W."/>
            <person name="Woyke T."/>
        </authorList>
    </citation>
    <scope>NUCLEOTIDE SEQUENCE [LARGE SCALE GENOMIC DNA]</scope>
    <source>
        <strain evidence="1 2">WSM3557</strain>
    </source>
</reference>
<gene>
    <name evidence="1" type="ORF">MicloDRAFT_00033140</name>
</gene>
<evidence type="ECO:0000313" key="1">
    <source>
        <dbReference type="EMBL" id="EIM26764.1"/>
    </source>
</evidence>
<accession>I4YS22</accession>
<evidence type="ECO:0000313" key="2">
    <source>
        <dbReference type="Proteomes" id="UP000003947"/>
    </source>
</evidence>
<dbReference type="PATRIC" id="fig|864069.3.peg.3608"/>
<name>I4YS22_9HYPH</name>
<dbReference type="HOGENOM" id="CLU_2991701_0_0_5"/>